<sequence>MEAQDPIIETEFSFEIFDKFNSKFVPCKYCKFCDEEKNLFDEQPPWVKNLCYRLARNIGYIYDSQYKNPDLRKKHCKELVYWVHEEVTNKLGDDDIVKYGVIISKLHRAWNEIRDSSGDNKNDICVTGDIISNFVEVNKKKKMDDYCEYYPIISLELEKEDADCKPYYKYLTESSSIHEEIIKGCKNRDNKMYCPQSDENCMYHPPSDFLNKKACQIIKNPQMIKAQVAEEKMTCEPCPRCPYGMVKEEIELEGDLENHCAPMNGDGTSFDFSDKRAIFLIVFTVWGMFLTLFLFYKKTPLGSWLNNSLRKKSLIRKNFKENEFNEYADDDYNTVDSNVVNKRYDLIYNPV</sequence>
<dbReference type="EMBL" id="FLQU01000197">
    <property type="protein sequence ID" value="SBS82197.1"/>
    <property type="molecule type" value="Genomic_DNA"/>
</dbReference>
<evidence type="ECO:0000313" key="2">
    <source>
        <dbReference type="EMBL" id="SBS82197.1"/>
    </source>
</evidence>
<evidence type="ECO:0000313" key="5">
    <source>
        <dbReference type="Proteomes" id="UP000078560"/>
    </source>
</evidence>
<evidence type="ECO:0000313" key="4">
    <source>
        <dbReference type="Proteomes" id="UP000078546"/>
    </source>
</evidence>
<evidence type="ECO:0000313" key="3">
    <source>
        <dbReference type="EMBL" id="SBT02970.1"/>
    </source>
</evidence>
<keyword evidence="1" id="KW-1133">Transmembrane helix</keyword>
<evidence type="ECO:0000256" key="1">
    <source>
        <dbReference type="SAM" id="Phobius"/>
    </source>
</evidence>
<name>A0A1A8VRA1_PLAOA</name>
<dbReference type="EMBL" id="FLQV01003941">
    <property type="protein sequence ID" value="SBT02970.1"/>
    <property type="molecule type" value="Genomic_DNA"/>
</dbReference>
<reference evidence="2" key="2">
    <citation type="submission" date="2016-05" db="EMBL/GenBank/DDBJ databases">
        <authorList>
            <person name="Lavstsen T."/>
            <person name="Jespersen J.S."/>
        </authorList>
    </citation>
    <scope>NUCLEOTIDE SEQUENCE [LARGE SCALE GENOMIC DNA]</scope>
</reference>
<protein>
    <submittedName>
        <fullName evidence="2">PIR Superfamily Protein</fullName>
    </submittedName>
</protein>
<dbReference type="InterPro" id="IPR008780">
    <property type="entry name" value="Plasmodium_Vir"/>
</dbReference>
<proteinExistence type="predicted"/>
<accession>A0A1A8VRA1</accession>
<dbReference type="Proteomes" id="UP000078560">
    <property type="component" value="Unassembled WGS sequence"/>
</dbReference>
<organism evidence="2 5">
    <name type="scientific">Plasmodium ovale curtisi</name>
    <dbReference type="NCBI Taxonomy" id="864141"/>
    <lineage>
        <taxon>Eukaryota</taxon>
        <taxon>Sar</taxon>
        <taxon>Alveolata</taxon>
        <taxon>Apicomplexa</taxon>
        <taxon>Aconoidasida</taxon>
        <taxon>Haemosporida</taxon>
        <taxon>Plasmodiidae</taxon>
        <taxon>Plasmodium</taxon>
        <taxon>Plasmodium (Plasmodium)</taxon>
    </lineage>
</organism>
<dbReference type="Pfam" id="PF05795">
    <property type="entry name" value="Plasmodium_Vir"/>
    <property type="match status" value="1"/>
</dbReference>
<keyword evidence="1" id="KW-0472">Membrane</keyword>
<dbReference type="AlphaFoldDB" id="A0A1A8VRA1"/>
<reference evidence="4 5" key="1">
    <citation type="submission" date="2016-05" db="EMBL/GenBank/DDBJ databases">
        <authorList>
            <person name="Naeem Raeece"/>
        </authorList>
    </citation>
    <scope>NUCLEOTIDE SEQUENCE [LARGE SCALE GENOMIC DNA]</scope>
</reference>
<gene>
    <name evidence="3" type="ORF">POVCU1_082720</name>
    <name evidence="2" type="ORF">POVCU2_0014370</name>
</gene>
<feature type="transmembrane region" description="Helical" evidence="1">
    <location>
        <begin position="277"/>
        <end position="296"/>
    </location>
</feature>
<keyword evidence="1" id="KW-0812">Transmembrane</keyword>
<dbReference type="Proteomes" id="UP000078546">
    <property type="component" value="Unassembled WGS sequence"/>
</dbReference>